<evidence type="ECO:0000313" key="1">
    <source>
        <dbReference type="EMBL" id="GJF00536.1"/>
    </source>
</evidence>
<proteinExistence type="predicted"/>
<dbReference type="AlphaFoldDB" id="A0A9P3GRI8"/>
<name>A0A9P3GRI8_9APHY</name>
<dbReference type="Proteomes" id="UP000703269">
    <property type="component" value="Unassembled WGS sequence"/>
</dbReference>
<dbReference type="EMBL" id="BPQB01000162">
    <property type="protein sequence ID" value="GJF00536.1"/>
    <property type="molecule type" value="Genomic_DNA"/>
</dbReference>
<comment type="caution">
    <text evidence="1">The sequence shown here is derived from an EMBL/GenBank/DDBJ whole genome shotgun (WGS) entry which is preliminary data.</text>
</comment>
<evidence type="ECO:0000313" key="2">
    <source>
        <dbReference type="Proteomes" id="UP000703269"/>
    </source>
</evidence>
<accession>A0A9P3GRI8</accession>
<sequence>MTSLARKHSVSCFRPALWAAFNDAVVIKDEPDSISFLEDSDDDGSSSDDGDALDGQVEFRQTLQEMNIDPVLAFIPEPASSTRLQEVFVDTVEHAVLDVGAQAGGNDFVGVVSGSQPVSATPAISSPCPSRWDSRDTSNASTAITIIVRIARL</sequence>
<organism evidence="1 2">
    <name type="scientific">Phanerochaete sordida</name>
    <dbReference type="NCBI Taxonomy" id="48140"/>
    <lineage>
        <taxon>Eukaryota</taxon>
        <taxon>Fungi</taxon>
        <taxon>Dikarya</taxon>
        <taxon>Basidiomycota</taxon>
        <taxon>Agaricomycotina</taxon>
        <taxon>Agaricomycetes</taxon>
        <taxon>Polyporales</taxon>
        <taxon>Phanerochaetaceae</taxon>
        <taxon>Phanerochaete</taxon>
    </lineage>
</organism>
<reference evidence="1 2" key="1">
    <citation type="submission" date="2021-08" db="EMBL/GenBank/DDBJ databases">
        <title>Draft Genome Sequence of Phanerochaete sordida strain YK-624.</title>
        <authorList>
            <person name="Mori T."/>
            <person name="Dohra H."/>
            <person name="Suzuki T."/>
            <person name="Kawagishi H."/>
            <person name="Hirai H."/>
        </authorList>
    </citation>
    <scope>NUCLEOTIDE SEQUENCE [LARGE SCALE GENOMIC DNA]</scope>
    <source>
        <strain evidence="1 2">YK-624</strain>
    </source>
</reference>
<keyword evidence="2" id="KW-1185">Reference proteome</keyword>
<protein>
    <submittedName>
        <fullName evidence="1">Uncharacterized protein</fullName>
    </submittedName>
</protein>
<gene>
    <name evidence="1" type="ORF">PsYK624_168290</name>
</gene>